<dbReference type="RefSeq" id="WP_044239170.1">
    <property type="nucleotide sequence ID" value="NZ_ASRX01000014.1"/>
</dbReference>
<dbReference type="InterPro" id="IPR036513">
    <property type="entry name" value="STAS_dom_sf"/>
</dbReference>
<proteinExistence type="predicted"/>
<dbReference type="PROSITE" id="PS50801">
    <property type="entry name" value="STAS"/>
    <property type="match status" value="1"/>
</dbReference>
<dbReference type="AlphaFoldDB" id="A0A017TDA8"/>
<evidence type="ECO:0000313" key="2">
    <source>
        <dbReference type="EMBL" id="EYF06810.1"/>
    </source>
</evidence>
<sequence length="126" mass="14058">MSAIALPAVTVPELKAEAVHEGEILVLCLTGTADMRASEALERVLAQVHTEAQRLGVAQVRVDLRALEFMNSSCLKAFVTWISNVRDAPGEQRYSIHFMSRPEILWQRRSLHALRCFAVDLITVES</sequence>
<dbReference type="EMBL" id="ASRX01000014">
    <property type="protein sequence ID" value="EYF06810.1"/>
    <property type="molecule type" value="Genomic_DNA"/>
</dbReference>
<dbReference type="SUPFAM" id="SSF52091">
    <property type="entry name" value="SpoIIaa-like"/>
    <property type="match status" value="1"/>
</dbReference>
<dbReference type="Gene3D" id="3.30.750.24">
    <property type="entry name" value="STAS domain"/>
    <property type="match status" value="1"/>
</dbReference>
<feature type="domain" description="STAS" evidence="1">
    <location>
        <begin position="14"/>
        <end position="90"/>
    </location>
</feature>
<evidence type="ECO:0000259" key="1">
    <source>
        <dbReference type="PROSITE" id="PS50801"/>
    </source>
</evidence>
<reference evidence="2 3" key="1">
    <citation type="submission" date="2013-05" db="EMBL/GenBank/DDBJ databases">
        <title>Genome assembly of Chondromyces apiculatus DSM 436.</title>
        <authorList>
            <person name="Sharma G."/>
            <person name="Khatri I."/>
            <person name="Kaur C."/>
            <person name="Mayilraj S."/>
            <person name="Subramanian S."/>
        </authorList>
    </citation>
    <scope>NUCLEOTIDE SEQUENCE [LARGE SCALE GENOMIC DNA]</scope>
    <source>
        <strain evidence="2 3">DSM 436</strain>
    </source>
</reference>
<accession>A0A017TDA8</accession>
<gene>
    <name evidence="2" type="ORF">CAP_1507</name>
</gene>
<name>A0A017TDA8_9BACT</name>
<dbReference type="Proteomes" id="UP000019678">
    <property type="component" value="Unassembled WGS sequence"/>
</dbReference>
<dbReference type="OrthoDB" id="5521081at2"/>
<evidence type="ECO:0000313" key="3">
    <source>
        <dbReference type="Proteomes" id="UP000019678"/>
    </source>
</evidence>
<organism evidence="2 3">
    <name type="scientific">Chondromyces apiculatus DSM 436</name>
    <dbReference type="NCBI Taxonomy" id="1192034"/>
    <lineage>
        <taxon>Bacteria</taxon>
        <taxon>Pseudomonadati</taxon>
        <taxon>Myxococcota</taxon>
        <taxon>Polyangia</taxon>
        <taxon>Polyangiales</taxon>
        <taxon>Polyangiaceae</taxon>
        <taxon>Chondromyces</taxon>
    </lineage>
</organism>
<dbReference type="eggNOG" id="ENOG502ZVDU">
    <property type="taxonomic scope" value="Bacteria"/>
</dbReference>
<dbReference type="STRING" id="1192034.CAP_1507"/>
<comment type="caution">
    <text evidence="2">The sequence shown here is derived from an EMBL/GenBank/DDBJ whole genome shotgun (WGS) entry which is preliminary data.</text>
</comment>
<protein>
    <recommendedName>
        <fullName evidence="1">STAS domain-containing protein</fullName>
    </recommendedName>
</protein>
<dbReference type="InterPro" id="IPR002645">
    <property type="entry name" value="STAS_dom"/>
</dbReference>
<keyword evidence="3" id="KW-1185">Reference proteome</keyword>